<dbReference type="OrthoDB" id="9961716at2"/>
<dbReference type="STRING" id="299255.SAMN02745129_2738"/>
<protein>
    <submittedName>
        <fullName evidence="2">Uncharacterized protein</fullName>
    </submittedName>
</protein>
<keyword evidence="1" id="KW-0732">Signal</keyword>
<dbReference type="Proteomes" id="UP000184268">
    <property type="component" value="Unassembled WGS sequence"/>
</dbReference>
<gene>
    <name evidence="2" type="ORF">SAMN02745129_2738</name>
</gene>
<keyword evidence="3" id="KW-1185">Reference proteome</keyword>
<sequence length="120" mass="13167">MRLLILLLVCAPLGVLANHHKSQELPREMVVPCDGKAEGDSCQFSRESGERIQGQCQLARGQMICHPSSEHRSSINQELLKACHQRVAGEACSFSVEGGNSIEGHCEANPEGELFCKHDR</sequence>
<evidence type="ECO:0000313" key="2">
    <source>
        <dbReference type="EMBL" id="SHH73638.1"/>
    </source>
</evidence>
<dbReference type="RefSeq" id="WP_143165680.1">
    <property type="nucleotide sequence ID" value="NZ_FQXG01000004.1"/>
</dbReference>
<dbReference type="AlphaFoldDB" id="A0A1M5VEQ4"/>
<feature type="signal peptide" evidence="1">
    <location>
        <begin position="1"/>
        <end position="17"/>
    </location>
</feature>
<name>A0A1M5VEQ4_9GAMM</name>
<dbReference type="EMBL" id="FQXG01000004">
    <property type="protein sequence ID" value="SHH73638.1"/>
    <property type="molecule type" value="Genomic_DNA"/>
</dbReference>
<reference evidence="2 3" key="1">
    <citation type="submission" date="2016-11" db="EMBL/GenBank/DDBJ databases">
        <authorList>
            <person name="Jaros S."/>
            <person name="Januszkiewicz K."/>
            <person name="Wedrychowicz H."/>
        </authorList>
    </citation>
    <scope>NUCLEOTIDE SEQUENCE [LARGE SCALE GENOMIC DNA]</scope>
    <source>
        <strain evidence="2 3">DSM 16917</strain>
    </source>
</reference>
<organism evidence="2 3">
    <name type="scientific">Ferrimonas marina</name>
    <dbReference type="NCBI Taxonomy" id="299255"/>
    <lineage>
        <taxon>Bacteria</taxon>
        <taxon>Pseudomonadati</taxon>
        <taxon>Pseudomonadota</taxon>
        <taxon>Gammaproteobacteria</taxon>
        <taxon>Alteromonadales</taxon>
        <taxon>Ferrimonadaceae</taxon>
        <taxon>Ferrimonas</taxon>
    </lineage>
</organism>
<evidence type="ECO:0000313" key="3">
    <source>
        <dbReference type="Proteomes" id="UP000184268"/>
    </source>
</evidence>
<proteinExistence type="predicted"/>
<feature type="chain" id="PRO_5009914408" evidence="1">
    <location>
        <begin position="18"/>
        <end position="120"/>
    </location>
</feature>
<evidence type="ECO:0000256" key="1">
    <source>
        <dbReference type="SAM" id="SignalP"/>
    </source>
</evidence>
<accession>A0A1M5VEQ4</accession>